<protein>
    <recommendedName>
        <fullName evidence="3">PAS domain-containing protein</fullName>
    </recommendedName>
</protein>
<dbReference type="Proteomes" id="UP000078090">
    <property type="component" value="Unassembled WGS sequence"/>
</dbReference>
<name>A0A177M7X4_METMH</name>
<evidence type="ECO:0000313" key="1">
    <source>
        <dbReference type="EMBL" id="OAI01413.1"/>
    </source>
</evidence>
<dbReference type="OrthoDB" id="6366277at2"/>
<dbReference type="InterPro" id="IPR000014">
    <property type="entry name" value="PAS"/>
</dbReference>
<sequence length="197" mass="22921">MNEQSDKVIQPAELRKRAEQEMQALSDEIIDPWLTDEKRLLHELQVHQIELEMQNETLHEALTQTEEACLALEREHQRYFELFDFAPIAYFKLEQNQLIRKANICAANLLGSDQSQLVDQDFSIYIPSAYRPVFHKFLSNIFLSGIRQSCELALQVGETQYWVTIEAIVDISKKSCLMAVSDISGRKRNEELLRCVF</sequence>
<reference evidence="1 2" key="1">
    <citation type="submission" date="2016-03" db="EMBL/GenBank/DDBJ databases">
        <authorList>
            <person name="Ploux O."/>
        </authorList>
    </citation>
    <scope>NUCLEOTIDE SEQUENCE [LARGE SCALE GENOMIC DNA]</scope>
    <source>
        <strain evidence="1 2">R-45363</strain>
    </source>
</reference>
<gene>
    <name evidence="1" type="ORF">A1332_17720</name>
</gene>
<evidence type="ECO:0008006" key="3">
    <source>
        <dbReference type="Google" id="ProtNLM"/>
    </source>
</evidence>
<proteinExistence type="predicted"/>
<organism evidence="1 2">
    <name type="scientific">Methylomonas methanica</name>
    <dbReference type="NCBI Taxonomy" id="421"/>
    <lineage>
        <taxon>Bacteria</taxon>
        <taxon>Pseudomonadati</taxon>
        <taxon>Pseudomonadota</taxon>
        <taxon>Gammaproteobacteria</taxon>
        <taxon>Methylococcales</taxon>
        <taxon>Methylococcaceae</taxon>
        <taxon>Methylomonas</taxon>
    </lineage>
</organism>
<dbReference type="NCBIfam" id="TIGR00229">
    <property type="entry name" value="sensory_box"/>
    <property type="match status" value="1"/>
</dbReference>
<comment type="caution">
    <text evidence="1">The sequence shown here is derived from an EMBL/GenBank/DDBJ whole genome shotgun (WGS) entry which is preliminary data.</text>
</comment>
<dbReference type="SUPFAM" id="SSF55785">
    <property type="entry name" value="PYP-like sensor domain (PAS domain)"/>
    <property type="match status" value="1"/>
</dbReference>
<evidence type="ECO:0000313" key="2">
    <source>
        <dbReference type="Proteomes" id="UP000078090"/>
    </source>
</evidence>
<dbReference type="Gene3D" id="3.30.450.20">
    <property type="entry name" value="PAS domain"/>
    <property type="match status" value="1"/>
</dbReference>
<dbReference type="InterPro" id="IPR035965">
    <property type="entry name" value="PAS-like_dom_sf"/>
</dbReference>
<accession>A0A177M7X4</accession>
<dbReference type="EMBL" id="LUUG01000090">
    <property type="protein sequence ID" value="OAI01413.1"/>
    <property type="molecule type" value="Genomic_DNA"/>
</dbReference>
<dbReference type="AlphaFoldDB" id="A0A177M7X4"/>
<dbReference type="RefSeq" id="WP_064009530.1">
    <property type="nucleotide sequence ID" value="NZ_LUUG01000090.1"/>
</dbReference>